<dbReference type="Pfam" id="PF01636">
    <property type="entry name" value="APH"/>
    <property type="match status" value="1"/>
</dbReference>
<comment type="caution">
    <text evidence="2">The sequence shown here is derived from an EMBL/GenBank/DDBJ whole genome shotgun (WGS) entry which is preliminary data.</text>
</comment>
<dbReference type="AlphaFoldDB" id="A8RRV0"/>
<dbReference type="EMBL" id="ABCC02000029">
    <property type="protein sequence ID" value="EDP16339.1"/>
    <property type="molecule type" value="Genomic_DNA"/>
</dbReference>
<protein>
    <recommendedName>
        <fullName evidence="1">Aminoglycoside phosphotransferase domain-containing protein</fullName>
    </recommendedName>
</protein>
<reference evidence="2 3" key="1">
    <citation type="submission" date="2007-08" db="EMBL/GenBank/DDBJ databases">
        <authorList>
            <person name="Fulton L."/>
            <person name="Clifton S."/>
            <person name="Fulton B."/>
            <person name="Xu J."/>
            <person name="Minx P."/>
            <person name="Pepin K.H."/>
            <person name="Johnson M."/>
            <person name="Thiruvilangam P."/>
            <person name="Bhonagiri V."/>
            <person name="Nash W.E."/>
            <person name="Mardis E.R."/>
            <person name="Wilson R.K."/>
        </authorList>
    </citation>
    <scope>NUCLEOTIDE SEQUENCE [LARGE SCALE GENOMIC DNA]</scope>
    <source>
        <strain evidence="3">ATCC BAA-613 / DSM 15670 / CCUG 46953 / JCM 12243 / WAL 16351</strain>
    </source>
</reference>
<dbReference type="SUPFAM" id="SSF56112">
    <property type="entry name" value="Protein kinase-like (PK-like)"/>
    <property type="match status" value="1"/>
</dbReference>
<dbReference type="InterPro" id="IPR011009">
    <property type="entry name" value="Kinase-like_dom_sf"/>
</dbReference>
<dbReference type="Proteomes" id="UP000005396">
    <property type="component" value="Unassembled WGS sequence"/>
</dbReference>
<dbReference type="Gene3D" id="3.90.1200.10">
    <property type="match status" value="1"/>
</dbReference>
<dbReference type="InterPro" id="IPR002575">
    <property type="entry name" value="Aminoglycoside_PTrfase"/>
</dbReference>
<accession>A8RRV0</accession>
<name>A8RRV0_ENTBW</name>
<organism evidence="2 3">
    <name type="scientific">Enterocloster bolteae (strain ATCC BAA-613 / DSM 15670 / CCUG 46953 / JCM 12243 / WAL 16351)</name>
    <name type="common">Clostridium bolteae</name>
    <dbReference type="NCBI Taxonomy" id="411902"/>
    <lineage>
        <taxon>Bacteria</taxon>
        <taxon>Bacillati</taxon>
        <taxon>Bacillota</taxon>
        <taxon>Clostridia</taxon>
        <taxon>Lachnospirales</taxon>
        <taxon>Lachnospiraceae</taxon>
        <taxon>Enterocloster</taxon>
    </lineage>
</organism>
<sequence>MDIHRYTSNEVENKQELWYNLFKGNLGEVGIKNMNDIFFDKNFNRKILKKWVSSQTSMLTENNGVTYIEKIENQVNDSGQSSIVPYGSDELEIYENILTPLKVEHVHVVASKRKQGESKFVLEYIDGLTCSDAPQAIHLYKAALKIGDLYRTSRNNISCVNETTFQKYYLSKEKTLNHLYEISKAFDISGLVSFTSDSYEKYSKYPIFLNHYDMHFKNMIYSKGDIRIIDWATAQFSPFYSDLYVLLRQAEQVDADISVIIDNYKNSAGLEELTEEEMLVGRIFWCIPAIHWLLELQGTDNVPFYEWAEDEYTSLLTAFRRYKEILA</sequence>
<evidence type="ECO:0000313" key="3">
    <source>
        <dbReference type="Proteomes" id="UP000005396"/>
    </source>
</evidence>
<gene>
    <name evidence="2" type="ORF">CLOBOL_03103</name>
</gene>
<evidence type="ECO:0000259" key="1">
    <source>
        <dbReference type="Pfam" id="PF01636"/>
    </source>
</evidence>
<feature type="domain" description="Aminoglycoside phosphotransferase" evidence="1">
    <location>
        <begin position="118"/>
        <end position="252"/>
    </location>
</feature>
<reference evidence="2 3" key="2">
    <citation type="submission" date="2007-09" db="EMBL/GenBank/DDBJ databases">
        <title>Draft genome sequence of Clostridium bolteae (ATCC BAA-613).</title>
        <authorList>
            <person name="Sudarsanam P."/>
            <person name="Ley R."/>
            <person name="Guruge J."/>
            <person name="Turnbaugh P.J."/>
            <person name="Mahowald M."/>
            <person name="Liep D."/>
            <person name="Gordon J."/>
        </authorList>
    </citation>
    <scope>NUCLEOTIDE SEQUENCE [LARGE SCALE GENOMIC DNA]</scope>
    <source>
        <strain evidence="3">ATCC BAA-613 / DSM 15670 / CCUG 46953 / JCM 12243 / WAL 16351</strain>
    </source>
</reference>
<dbReference type="PaxDb" id="411902-CLOBOL_03103"/>
<proteinExistence type="predicted"/>
<evidence type="ECO:0000313" key="2">
    <source>
        <dbReference type="EMBL" id="EDP16339.1"/>
    </source>
</evidence>
<dbReference type="HOGENOM" id="CLU_945613_0_0_9"/>